<comment type="similarity">
    <text evidence="2 8">Belongs to the 4-toluene sulfonate uptake permease (TSUP) (TC 2.A.102) family.</text>
</comment>
<dbReference type="PANTHER" id="PTHR30269:SF37">
    <property type="entry name" value="MEMBRANE TRANSPORTER PROTEIN"/>
    <property type="match status" value="1"/>
</dbReference>
<keyword evidence="7 8" id="KW-0472">Membrane</keyword>
<accession>A0ABW2Z6L2</accession>
<evidence type="ECO:0000256" key="8">
    <source>
        <dbReference type="RuleBase" id="RU363041"/>
    </source>
</evidence>
<keyword evidence="5 8" id="KW-0812">Transmembrane</keyword>
<evidence type="ECO:0000256" key="5">
    <source>
        <dbReference type="ARBA" id="ARBA00022692"/>
    </source>
</evidence>
<dbReference type="EMBL" id="JBHTIC010000006">
    <property type="protein sequence ID" value="MFD0761571.1"/>
    <property type="molecule type" value="Genomic_DNA"/>
</dbReference>
<sequence>MDYFLLFIILALAAEILGTVGGFGSSLFFVPIASFFLDFHSVLGITAIFHVSSNLTKIAFFRKGLDKNLMIWVGTPAILFVIIGAYFSNLFNSKILEIILACFLIITSLTFLFFKQIILKPTIKNSVLGGIFSGLIAGLIGTGGAIRGITLTSFGLTIETFIATSAFIDLGVDLSRSIVYYNNGFVHKHDLYLIPFLLIASILGTFIGKKLLNYISENRFKSIVLILILITGVITFLKLTIFSN</sequence>
<dbReference type="InterPro" id="IPR052017">
    <property type="entry name" value="TSUP"/>
</dbReference>
<evidence type="ECO:0000256" key="7">
    <source>
        <dbReference type="ARBA" id="ARBA00023136"/>
    </source>
</evidence>
<evidence type="ECO:0000256" key="6">
    <source>
        <dbReference type="ARBA" id="ARBA00022989"/>
    </source>
</evidence>
<keyword evidence="10" id="KW-1185">Reference proteome</keyword>
<feature type="transmembrane region" description="Helical" evidence="8">
    <location>
        <begin position="126"/>
        <end position="146"/>
    </location>
</feature>
<gene>
    <name evidence="9" type="ORF">ACFQZW_05710</name>
</gene>
<feature type="transmembrane region" description="Helical" evidence="8">
    <location>
        <begin position="191"/>
        <end position="208"/>
    </location>
</feature>
<feature type="transmembrane region" description="Helical" evidence="8">
    <location>
        <begin position="69"/>
        <end position="89"/>
    </location>
</feature>
<evidence type="ECO:0000256" key="4">
    <source>
        <dbReference type="ARBA" id="ARBA00022475"/>
    </source>
</evidence>
<feature type="transmembrane region" description="Helical" evidence="8">
    <location>
        <begin position="220"/>
        <end position="241"/>
    </location>
</feature>
<dbReference type="InterPro" id="IPR002781">
    <property type="entry name" value="TM_pro_TauE-like"/>
</dbReference>
<reference evidence="10" key="1">
    <citation type="journal article" date="2019" name="Int. J. Syst. Evol. Microbiol.">
        <title>The Global Catalogue of Microorganisms (GCM) 10K type strain sequencing project: providing services to taxonomists for standard genome sequencing and annotation.</title>
        <authorList>
            <consortium name="The Broad Institute Genomics Platform"/>
            <consortium name="The Broad Institute Genome Sequencing Center for Infectious Disease"/>
            <person name="Wu L."/>
            <person name="Ma J."/>
        </authorList>
    </citation>
    <scope>NUCLEOTIDE SEQUENCE [LARGE SCALE GENOMIC DNA]</scope>
    <source>
        <strain evidence="10">CCUG 60022</strain>
    </source>
</reference>
<keyword evidence="3" id="KW-0813">Transport</keyword>
<keyword evidence="4 8" id="KW-1003">Cell membrane</keyword>
<feature type="transmembrane region" description="Helical" evidence="8">
    <location>
        <begin position="95"/>
        <end position="114"/>
    </location>
</feature>
<evidence type="ECO:0000313" key="9">
    <source>
        <dbReference type="EMBL" id="MFD0761571.1"/>
    </source>
</evidence>
<evidence type="ECO:0000256" key="3">
    <source>
        <dbReference type="ARBA" id="ARBA00022448"/>
    </source>
</evidence>
<dbReference type="Proteomes" id="UP001597032">
    <property type="component" value="Unassembled WGS sequence"/>
</dbReference>
<protein>
    <recommendedName>
        <fullName evidence="8">Probable membrane transporter protein</fullName>
    </recommendedName>
</protein>
<keyword evidence="6 8" id="KW-1133">Transmembrane helix</keyword>
<dbReference type="RefSeq" id="WP_298262763.1">
    <property type="nucleotide sequence ID" value="NZ_JBHTIC010000006.1"/>
</dbReference>
<dbReference type="Pfam" id="PF01925">
    <property type="entry name" value="TauE"/>
    <property type="match status" value="1"/>
</dbReference>
<evidence type="ECO:0000313" key="10">
    <source>
        <dbReference type="Proteomes" id="UP001597032"/>
    </source>
</evidence>
<proteinExistence type="inferred from homology"/>
<dbReference type="PANTHER" id="PTHR30269">
    <property type="entry name" value="TRANSMEMBRANE PROTEIN YFCA"/>
    <property type="match status" value="1"/>
</dbReference>
<evidence type="ECO:0000256" key="2">
    <source>
        <dbReference type="ARBA" id="ARBA00009142"/>
    </source>
</evidence>
<evidence type="ECO:0000256" key="1">
    <source>
        <dbReference type="ARBA" id="ARBA00004651"/>
    </source>
</evidence>
<name>A0ABW2Z6L2_9FLAO</name>
<comment type="caution">
    <text evidence="9">The sequence shown here is derived from an EMBL/GenBank/DDBJ whole genome shotgun (WGS) entry which is preliminary data.</text>
</comment>
<organism evidence="9 10">
    <name type="scientific">Lutibacter aestuarii</name>
    <dbReference type="NCBI Taxonomy" id="861111"/>
    <lineage>
        <taxon>Bacteria</taxon>
        <taxon>Pseudomonadati</taxon>
        <taxon>Bacteroidota</taxon>
        <taxon>Flavobacteriia</taxon>
        <taxon>Flavobacteriales</taxon>
        <taxon>Flavobacteriaceae</taxon>
        <taxon>Lutibacter</taxon>
    </lineage>
</organism>
<comment type="subcellular location">
    <subcellularLocation>
        <location evidence="1 8">Cell membrane</location>
        <topology evidence="1 8">Multi-pass membrane protein</topology>
    </subcellularLocation>
</comment>